<dbReference type="AlphaFoldDB" id="A0AAV3XVS9"/>
<name>A0AAV3XVS9_9GAST</name>
<dbReference type="Proteomes" id="UP000735302">
    <property type="component" value="Unassembled WGS sequence"/>
</dbReference>
<evidence type="ECO:0000313" key="2">
    <source>
        <dbReference type="Proteomes" id="UP000735302"/>
    </source>
</evidence>
<gene>
    <name evidence="1" type="ORF">PoB_000096800</name>
</gene>
<evidence type="ECO:0008006" key="3">
    <source>
        <dbReference type="Google" id="ProtNLM"/>
    </source>
</evidence>
<evidence type="ECO:0000313" key="1">
    <source>
        <dbReference type="EMBL" id="GFN74462.1"/>
    </source>
</evidence>
<proteinExistence type="predicted"/>
<reference evidence="1 2" key="1">
    <citation type="journal article" date="2021" name="Elife">
        <title>Chloroplast acquisition without the gene transfer in kleptoplastic sea slugs, Plakobranchus ocellatus.</title>
        <authorList>
            <person name="Maeda T."/>
            <person name="Takahashi S."/>
            <person name="Yoshida T."/>
            <person name="Shimamura S."/>
            <person name="Takaki Y."/>
            <person name="Nagai Y."/>
            <person name="Toyoda A."/>
            <person name="Suzuki Y."/>
            <person name="Arimoto A."/>
            <person name="Ishii H."/>
            <person name="Satoh N."/>
            <person name="Nishiyama T."/>
            <person name="Hasebe M."/>
            <person name="Maruyama T."/>
            <person name="Minagawa J."/>
            <person name="Obokata J."/>
            <person name="Shigenobu S."/>
        </authorList>
    </citation>
    <scope>NUCLEOTIDE SEQUENCE [LARGE SCALE GENOMIC DNA]</scope>
</reference>
<protein>
    <recommendedName>
        <fullName evidence="3">Resolvase/invertase-type recombinase catalytic domain-containing protein</fullName>
    </recommendedName>
</protein>
<comment type="caution">
    <text evidence="1">The sequence shown here is derived from an EMBL/GenBank/DDBJ whole genome shotgun (WGS) entry which is preliminary data.</text>
</comment>
<organism evidence="1 2">
    <name type="scientific">Plakobranchus ocellatus</name>
    <dbReference type="NCBI Taxonomy" id="259542"/>
    <lineage>
        <taxon>Eukaryota</taxon>
        <taxon>Metazoa</taxon>
        <taxon>Spiralia</taxon>
        <taxon>Lophotrochozoa</taxon>
        <taxon>Mollusca</taxon>
        <taxon>Gastropoda</taxon>
        <taxon>Heterobranchia</taxon>
        <taxon>Euthyneura</taxon>
        <taxon>Panpulmonata</taxon>
        <taxon>Sacoglossa</taxon>
        <taxon>Placobranchoidea</taxon>
        <taxon>Plakobranchidae</taxon>
        <taxon>Plakobranchus</taxon>
    </lineage>
</organism>
<sequence length="85" mass="9269">MICYGRLSTEQAKDYDKVKEALMKREAPTVKSEASNCNTKVLFKSGIFRTGGLVRRDLKLLHLASHSAAHTTSLGALAFVSSVRG</sequence>
<accession>A0AAV3XVS9</accession>
<keyword evidence="2" id="KW-1185">Reference proteome</keyword>
<dbReference type="EMBL" id="BLXT01000117">
    <property type="protein sequence ID" value="GFN74462.1"/>
    <property type="molecule type" value="Genomic_DNA"/>
</dbReference>